<feature type="transmembrane region" description="Helical" evidence="1">
    <location>
        <begin position="39"/>
        <end position="58"/>
    </location>
</feature>
<name>A0ABT1MCD9_9MYCO</name>
<gene>
    <name evidence="2" type="ORF">NM203_32115</name>
</gene>
<keyword evidence="2" id="KW-0067">ATP-binding</keyword>
<evidence type="ECO:0000256" key="1">
    <source>
        <dbReference type="SAM" id="Phobius"/>
    </source>
</evidence>
<dbReference type="Proteomes" id="UP001651690">
    <property type="component" value="Unassembled WGS sequence"/>
</dbReference>
<accession>A0ABT1MCD9</accession>
<dbReference type="InterPro" id="IPR027417">
    <property type="entry name" value="P-loop_NTPase"/>
</dbReference>
<keyword evidence="3" id="KW-1185">Reference proteome</keyword>
<evidence type="ECO:0000313" key="2">
    <source>
        <dbReference type="EMBL" id="MCP9276835.1"/>
    </source>
</evidence>
<dbReference type="Pfam" id="PF12846">
    <property type="entry name" value="AAA_10"/>
    <property type="match status" value="1"/>
</dbReference>
<dbReference type="GO" id="GO:0005524">
    <property type="term" value="F:ATP binding"/>
    <property type="evidence" value="ECO:0007669"/>
    <property type="project" value="UniProtKB-KW"/>
</dbReference>
<dbReference type="SUPFAM" id="SSF52540">
    <property type="entry name" value="P-loop containing nucleoside triphosphate hydrolases"/>
    <property type="match status" value="1"/>
</dbReference>
<dbReference type="EMBL" id="JANDBD010000020">
    <property type="protein sequence ID" value="MCP9276835.1"/>
    <property type="molecule type" value="Genomic_DNA"/>
</dbReference>
<keyword evidence="1" id="KW-0812">Transmembrane</keyword>
<proteinExistence type="predicted"/>
<reference evidence="2 3" key="1">
    <citation type="submission" date="2022-06" db="EMBL/GenBank/DDBJ databases">
        <title>Mycolicibacterium sp. CAU 1645 isolated from seawater.</title>
        <authorList>
            <person name="Kim W."/>
        </authorList>
    </citation>
    <scope>NUCLEOTIDE SEQUENCE [LARGE SCALE GENOMIC DNA]</scope>
    <source>
        <strain evidence="2 3">CAU 1645</strain>
    </source>
</reference>
<protein>
    <submittedName>
        <fullName evidence="2">ATP-binding protein</fullName>
    </submittedName>
</protein>
<keyword evidence="1" id="KW-1133">Transmembrane helix</keyword>
<feature type="transmembrane region" description="Helical" evidence="1">
    <location>
        <begin position="64"/>
        <end position="83"/>
    </location>
</feature>
<sequence>MTSTDDDTTAKVFADVLDFPIYLSQLDDRTRMWLGPWRGWDLATAVVGTGITVAGVHYGFDSGYAAWIGVFGLGLTGLATHLARRMPISRPSPWFRMLWLLNCVVGTRRRAAVHGRRDPWLSPPTAVVDNLVFTRGGVYAEFLLTGQLSGMIPYEVKRTVARAHRPLVRQLPSGLVFWGMSARIDPVRMLQRMLAGFGHQPDWVREVRGWEDHLHRIPFHEQVFGVRIPVDAGTAGRTATGALSRTARAVIGRDHDAPATLEAYRAVVEEILGRIPEQFAAAPATPRQIHWLYERHWTRGALDRPFPHGPGGPSRLDADDFACVPADFDEGDRTGRRSRHPRWRRLPPTFAPILRIGTAAGDGFQAGLAVAQLPRHGLAFPRAEILLAPYDVDVDATVDWYQHVAVRPRESELLRVDRAQRNLEDQAHHLAGRRASDTDLTRRFAAAEDYLAGLNASQLERAVESTTVIAVGAATAEATTRAVRQLRTHFAEELDTVLACRRGTQIALWQLGHPGSEARAPRSQFTQPTTTEQWARFAPLVSGELGHPTGILLAENLATRRRAPVFVDLEGSTDRRGAPGMLFIGAPGGGKSQSCKRIVDALLKRGHQASIIDPGTMREWEPALAHHGDRVAVVEPTGGRWSLDGLRLFPPEKAVEHTLDHLLPMMGLEATAPAARQLRRLLRPDDRVADSLGGLVRYLRNLGRTEYAEYAELADALTYWSEFDYLRAMFDDSLPVPPIAEKDAVVWLTADLELPDTGEVEQLHLYRRQSARARAGLAIYGMIAALTRSTYTDPRTRRPGAFGWFVAEEARTYFSSPVGRKDALRIATQGRKEKYGLLGVSQHAEEFDAIGAQNLPMRVITPFKPTDRGYARDSFRRLGIDPAEYPEVLDLRTADGHGYAYFLDDLGRAGLVDLLPPVQPELAAAFDTRALDHRPAGVAP</sequence>
<keyword evidence="1" id="KW-0472">Membrane</keyword>
<dbReference type="RefSeq" id="WP_255065090.1">
    <property type="nucleotide sequence ID" value="NZ_JANDBD010000020.1"/>
</dbReference>
<keyword evidence="2" id="KW-0547">Nucleotide-binding</keyword>
<evidence type="ECO:0000313" key="3">
    <source>
        <dbReference type="Proteomes" id="UP001651690"/>
    </source>
</evidence>
<dbReference type="Gene3D" id="3.40.50.300">
    <property type="entry name" value="P-loop containing nucleotide triphosphate hydrolases"/>
    <property type="match status" value="1"/>
</dbReference>
<comment type="caution">
    <text evidence="2">The sequence shown here is derived from an EMBL/GenBank/DDBJ whole genome shotgun (WGS) entry which is preliminary data.</text>
</comment>
<organism evidence="2 3">
    <name type="scientific">Mycolicibacterium arenosum</name>
    <dbReference type="NCBI Taxonomy" id="2952157"/>
    <lineage>
        <taxon>Bacteria</taxon>
        <taxon>Bacillati</taxon>
        <taxon>Actinomycetota</taxon>
        <taxon>Actinomycetes</taxon>
        <taxon>Mycobacteriales</taxon>
        <taxon>Mycobacteriaceae</taxon>
        <taxon>Mycolicibacterium</taxon>
    </lineage>
</organism>